<keyword evidence="6 8" id="KW-1133">Transmembrane helix</keyword>
<evidence type="ECO:0000256" key="1">
    <source>
        <dbReference type="ARBA" id="ARBA00004651"/>
    </source>
</evidence>
<feature type="transmembrane region" description="Helical" evidence="8">
    <location>
        <begin position="324"/>
        <end position="345"/>
    </location>
</feature>
<feature type="transmembrane region" description="Helical" evidence="8">
    <location>
        <begin position="296"/>
        <end position="318"/>
    </location>
</feature>
<name>A0A3N2C741_9MICO</name>
<dbReference type="GO" id="GO:0009103">
    <property type="term" value="P:lipopolysaccharide biosynthetic process"/>
    <property type="evidence" value="ECO:0007669"/>
    <property type="project" value="UniProtKB-ARBA"/>
</dbReference>
<protein>
    <submittedName>
        <fullName evidence="10">Mannosyltransferase</fullName>
    </submittedName>
</protein>
<dbReference type="Pfam" id="PF13231">
    <property type="entry name" value="PMT_2"/>
    <property type="match status" value="1"/>
</dbReference>
<evidence type="ECO:0000256" key="2">
    <source>
        <dbReference type="ARBA" id="ARBA00022475"/>
    </source>
</evidence>
<feature type="transmembrane region" description="Helical" evidence="8">
    <location>
        <begin position="219"/>
        <end position="239"/>
    </location>
</feature>
<dbReference type="Proteomes" id="UP000266915">
    <property type="component" value="Unassembled WGS sequence"/>
</dbReference>
<keyword evidence="7 8" id="KW-0472">Membrane</keyword>
<evidence type="ECO:0000256" key="3">
    <source>
        <dbReference type="ARBA" id="ARBA00022676"/>
    </source>
</evidence>
<feature type="transmembrane region" description="Helical" evidence="8">
    <location>
        <begin position="357"/>
        <end position="375"/>
    </location>
</feature>
<dbReference type="GO" id="GO:0010041">
    <property type="term" value="P:response to iron(III) ion"/>
    <property type="evidence" value="ECO:0007669"/>
    <property type="project" value="TreeGrafter"/>
</dbReference>
<dbReference type="GO" id="GO:0005886">
    <property type="term" value="C:plasma membrane"/>
    <property type="evidence" value="ECO:0007669"/>
    <property type="project" value="UniProtKB-SubCell"/>
</dbReference>
<feature type="transmembrane region" description="Helical" evidence="8">
    <location>
        <begin position="268"/>
        <end position="287"/>
    </location>
</feature>
<dbReference type="GO" id="GO:0016763">
    <property type="term" value="F:pentosyltransferase activity"/>
    <property type="evidence" value="ECO:0007669"/>
    <property type="project" value="TreeGrafter"/>
</dbReference>
<dbReference type="InterPro" id="IPR038731">
    <property type="entry name" value="RgtA/B/C-like"/>
</dbReference>
<evidence type="ECO:0000256" key="8">
    <source>
        <dbReference type="SAM" id="Phobius"/>
    </source>
</evidence>
<comment type="caution">
    <text evidence="10">The sequence shown here is derived from an EMBL/GenBank/DDBJ whole genome shotgun (WGS) entry which is preliminary data.</text>
</comment>
<keyword evidence="2" id="KW-1003">Cell membrane</keyword>
<feature type="domain" description="Glycosyltransferase RgtA/B/C/D-like" evidence="9">
    <location>
        <begin position="86"/>
        <end position="229"/>
    </location>
</feature>
<keyword evidence="3 10" id="KW-0328">Glycosyltransferase</keyword>
<feature type="transmembrane region" description="Helical" evidence="8">
    <location>
        <begin position="149"/>
        <end position="166"/>
    </location>
</feature>
<reference evidence="10 11" key="1">
    <citation type="submission" date="2018-11" db="EMBL/GenBank/DDBJ databases">
        <title>Sequencing the genomes of 1000 actinobacteria strains.</title>
        <authorList>
            <person name="Klenk H.-P."/>
        </authorList>
    </citation>
    <scope>NUCLEOTIDE SEQUENCE [LARGE SCALE GENOMIC DNA]</scope>
    <source>
        <strain evidence="10 11">DSM 14012</strain>
    </source>
</reference>
<dbReference type="EMBL" id="RKHL01000001">
    <property type="protein sequence ID" value="ROR83335.1"/>
    <property type="molecule type" value="Genomic_DNA"/>
</dbReference>
<dbReference type="RefSeq" id="WP_085511181.1">
    <property type="nucleotide sequence ID" value="NZ_FXAP01000002.1"/>
</dbReference>
<feature type="transmembrane region" description="Helical" evidence="8">
    <location>
        <begin position="30"/>
        <end position="51"/>
    </location>
</feature>
<evidence type="ECO:0000256" key="6">
    <source>
        <dbReference type="ARBA" id="ARBA00022989"/>
    </source>
</evidence>
<dbReference type="PANTHER" id="PTHR33908">
    <property type="entry name" value="MANNOSYLTRANSFERASE YKCB-RELATED"/>
    <property type="match status" value="1"/>
</dbReference>
<dbReference type="AlphaFoldDB" id="A0A3N2C741"/>
<proteinExistence type="predicted"/>
<keyword evidence="11" id="KW-1185">Reference proteome</keyword>
<evidence type="ECO:0000313" key="11">
    <source>
        <dbReference type="Proteomes" id="UP000266915"/>
    </source>
</evidence>
<dbReference type="PANTHER" id="PTHR33908:SF3">
    <property type="entry name" value="UNDECAPRENYL PHOSPHATE-ALPHA-4-AMINO-4-DEOXY-L-ARABINOSE ARABINOSYL TRANSFERASE"/>
    <property type="match status" value="1"/>
</dbReference>
<evidence type="ECO:0000256" key="4">
    <source>
        <dbReference type="ARBA" id="ARBA00022679"/>
    </source>
</evidence>
<organism evidence="10 11">
    <name type="scientific">Plantibacter flavus</name>
    <dbReference type="NCBI Taxonomy" id="150123"/>
    <lineage>
        <taxon>Bacteria</taxon>
        <taxon>Bacillati</taxon>
        <taxon>Actinomycetota</taxon>
        <taxon>Actinomycetes</taxon>
        <taxon>Micrococcales</taxon>
        <taxon>Microbacteriaceae</taxon>
        <taxon>Plantibacter</taxon>
    </lineage>
</organism>
<evidence type="ECO:0000259" key="9">
    <source>
        <dbReference type="Pfam" id="PF13231"/>
    </source>
</evidence>
<sequence length="506" mass="54791">MTATITVPTAPSRRRWDALHTLLGGRATPWVVGLFATLVSLIGIGTPSYWGDEAASVLAAERPLPVLFGMIGHIDAVHGLYYVFLHVWTGAFGTAEAVTRFPSAIGVGLAAAGTVVLARSIFTPAIGITAGLVFAVIPQVTRMGAETRSYALGMAAVVWLTVWFVSLVRRRSTSRRSWALFAIASAASMYLFLYLAMLLIVHATWMVLQRPGRRVMRAWGWSLVGALVLGAPIVIAGIAQREQIAFLGRRDYATPESVLVGQWFQTPAFAVLAWLLIALAPIGVLVVRRSSRQRRALAMIAVWALAPTALLIIGNTLVTPMYNLRYVTFCVPAVAIMMALGLRTIVDLLPKQVDRAVATAVGVALVLALAIPVLAEQRGPYAKDDGSDLRQTAEVVQAHASPGDAVVFDQSVKPSRKSRLAIDLYPQAFAGLDDVALETSYRDRPELWDLAAPLSEIHDRLIGHDTVWVVEGSSTSPNVADLEALGYHVEQRIPVHRSIVFELVRS</sequence>
<evidence type="ECO:0000256" key="5">
    <source>
        <dbReference type="ARBA" id="ARBA00022692"/>
    </source>
</evidence>
<gene>
    <name evidence="10" type="ORF">EDD42_3446</name>
</gene>
<feature type="transmembrane region" description="Helical" evidence="8">
    <location>
        <begin position="178"/>
        <end position="207"/>
    </location>
</feature>
<feature type="transmembrane region" description="Helical" evidence="8">
    <location>
        <begin position="104"/>
        <end position="137"/>
    </location>
</feature>
<evidence type="ECO:0000313" key="10">
    <source>
        <dbReference type="EMBL" id="ROR83335.1"/>
    </source>
</evidence>
<evidence type="ECO:0000256" key="7">
    <source>
        <dbReference type="ARBA" id="ARBA00023136"/>
    </source>
</evidence>
<keyword evidence="4 10" id="KW-0808">Transferase</keyword>
<comment type="subcellular location">
    <subcellularLocation>
        <location evidence="1">Cell membrane</location>
        <topology evidence="1">Multi-pass membrane protein</topology>
    </subcellularLocation>
</comment>
<keyword evidence="5 8" id="KW-0812">Transmembrane</keyword>
<accession>A0A3N2C741</accession>
<dbReference type="InterPro" id="IPR050297">
    <property type="entry name" value="LipidA_mod_glycosyltrf_83"/>
</dbReference>